<dbReference type="PANTHER" id="PTHR42951">
    <property type="entry name" value="METALLO-BETA-LACTAMASE DOMAIN-CONTAINING"/>
    <property type="match status" value="1"/>
</dbReference>
<accession>M0CS55</accession>
<dbReference type="Pfam" id="PF00753">
    <property type="entry name" value="Lactamase_B"/>
    <property type="match status" value="1"/>
</dbReference>
<dbReference type="SMART" id="SM00849">
    <property type="entry name" value="Lactamase_B"/>
    <property type="match status" value="1"/>
</dbReference>
<dbReference type="InterPro" id="IPR001279">
    <property type="entry name" value="Metallo-B-lactamas"/>
</dbReference>
<name>M0CS55_9EURY</name>
<organism evidence="2 3">
    <name type="scientific">Halosimplex carlsbadense 2-9-1</name>
    <dbReference type="NCBI Taxonomy" id="797114"/>
    <lineage>
        <taxon>Archaea</taxon>
        <taxon>Methanobacteriati</taxon>
        <taxon>Methanobacteriota</taxon>
        <taxon>Stenosarchaea group</taxon>
        <taxon>Halobacteria</taxon>
        <taxon>Halobacteriales</taxon>
        <taxon>Haloarculaceae</taxon>
        <taxon>Halosimplex</taxon>
    </lineage>
</organism>
<dbReference type="InterPro" id="IPR036866">
    <property type="entry name" value="RibonucZ/Hydroxyglut_hydro"/>
</dbReference>
<dbReference type="Gene3D" id="3.60.15.10">
    <property type="entry name" value="Ribonuclease Z/Hydroxyacylglutathione hydrolase-like"/>
    <property type="match status" value="1"/>
</dbReference>
<dbReference type="CDD" id="cd07721">
    <property type="entry name" value="yflN-like_MBL-fold"/>
    <property type="match status" value="1"/>
</dbReference>
<dbReference type="PANTHER" id="PTHR42951:SF4">
    <property type="entry name" value="ACYL-COENZYME A THIOESTERASE MBLAC2"/>
    <property type="match status" value="1"/>
</dbReference>
<reference evidence="2 3" key="1">
    <citation type="journal article" date="2014" name="PLoS Genet.">
        <title>Phylogenetically driven sequencing of extremely halophilic archaea reveals strategies for static and dynamic osmo-response.</title>
        <authorList>
            <person name="Becker E.A."/>
            <person name="Seitzer P.M."/>
            <person name="Tritt A."/>
            <person name="Larsen D."/>
            <person name="Krusor M."/>
            <person name="Yao A.I."/>
            <person name="Wu D."/>
            <person name="Madern D."/>
            <person name="Eisen J.A."/>
            <person name="Darling A.E."/>
            <person name="Facciotti M.T."/>
        </authorList>
    </citation>
    <scope>NUCLEOTIDE SEQUENCE [LARGE SCALE GENOMIC DNA]</scope>
    <source>
        <strain evidence="2 3">2-9-1</strain>
    </source>
</reference>
<gene>
    <name evidence="2" type="ORF">C475_10619</name>
</gene>
<feature type="domain" description="Metallo-beta-lactamase" evidence="1">
    <location>
        <begin position="23"/>
        <end position="212"/>
    </location>
</feature>
<dbReference type="SUPFAM" id="SSF56281">
    <property type="entry name" value="Metallo-hydrolase/oxidoreductase"/>
    <property type="match status" value="1"/>
</dbReference>
<keyword evidence="3" id="KW-1185">Reference proteome</keyword>
<dbReference type="EMBL" id="AOIU01000025">
    <property type="protein sequence ID" value="ELZ25478.1"/>
    <property type="molecule type" value="Genomic_DNA"/>
</dbReference>
<sequence>MYMPTRLAEGVWMLDLGLFPPIATNGFLVDDGTVTLIDPGLPWNRPSLGAELSELGYEVGDIDRVFLTHYDIDHTGGLRALDGAFDGPVYIGSDDLALGRGESEPKWLHHKGLFHRAARRLFPLPAHMDVRGVEDGDEIGRFTAYHTPGHNPGHTVFVHDSGAAFLGDLTWEDDGRLTPPFWLDSYDMRQLTESIRDLSERVPPFEVAAMGHGTPLVSDGRRALLECAARV</sequence>
<comment type="caution">
    <text evidence="2">The sequence shown here is derived from an EMBL/GenBank/DDBJ whole genome shotgun (WGS) entry which is preliminary data.</text>
</comment>
<dbReference type="InterPro" id="IPR050855">
    <property type="entry name" value="NDM-1-like"/>
</dbReference>
<evidence type="ECO:0000313" key="3">
    <source>
        <dbReference type="Proteomes" id="UP000011626"/>
    </source>
</evidence>
<dbReference type="STRING" id="797114.C475_10619"/>
<proteinExistence type="predicted"/>
<dbReference type="eggNOG" id="arCOG00504">
    <property type="taxonomic scope" value="Archaea"/>
</dbReference>
<dbReference type="AlphaFoldDB" id="M0CS55"/>
<evidence type="ECO:0000259" key="1">
    <source>
        <dbReference type="SMART" id="SM00849"/>
    </source>
</evidence>
<dbReference type="Proteomes" id="UP000011626">
    <property type="component" value="Unassembled WGS sequence"/>
</dbReference>
<evidence type="ECO:0000313" key="2">
    <source>
        <dbReference type="EMBL" id="ELZ25478.1"/>
    </source>
</evidence>
<protein>
    <submittedName>
        <fullName evidence="2">Beta-lactamase</fullName>
    </submittedName>
</protein>